<dbReference type="GO" id="GO:0003779">
    <property type="term" value="F:actin binding"/>
    <property type="evidence" value="ECO:0007669"/>
    <property type="project" value="UniProtKB-KW"/>
</dbReference>
<dbReference type="SUPFAM" id="SSF52540">
    <property type="entry name" value="P-loop containing nucleoside triphosphate hydrolases"/>
    <property type="match status" value="1"/>
</dbReference>
<keyword evidence="1" id="KW-0547">Nucleotide-binding</keyword>
<dbReference type="AlphaFoldDB" id="A0A2G2ZY04"/>
<feature type="domain" description="Myosin motor" evidence="4">
    <location>
        <begin position="45"/>
        <end position="108"/>
    </location>
</feature>
<evidence type="ECO:0000256" key="3">
    <source>
        <dbReference type="ARBA" id="ARBA00023203"/>
    </source>
</evidence>
<dbReference type="Pfam" id="PF00063">
    <property type="entry name" value="Myosin_head"/>
    <property type="match status" value="1"/>
</dbReference>
<dbReference type="PANTHER" id="PTHR13140:SF836">
    <property type="entry name" value="MYOSIN-6"/>
    <property type="match status" value="1"/>
</dbReference>
<keyword evidence="3" id="KW-0009">Actin-binding</keyword>
<keyword evidence="6" id="KW-1185">Reference proteome</keyword>
<evidence type="ECO:0000256" key="1">
    <source>
        <dbReference type="ARBA" id="ARBA00022741"/>
    </source>
</evidence>
<evidence type="ECO:0000256" key="2">
    <source>
        <dbReference type="ARBA" id="ARBA00022840"/>
    </source>
</evidence>
<accession>A0A2G2ZY04</accession>
<dbReference type="STRING" id="4072.A0A2G2ZY04"/>
<dbReference type="InterPro" id="IPR027417">
    <property type="entry name" value="P-loop_NTPase"/>
</dbReference>
<protein>
    <recommendedName>
        <fullName evidence="4">Myosin motor domain-containing protein</fullName>
    </recommendedName>
</protein>
<dbReference type="Proteomes" id="UP000222542">
    <property type="component" value="Unassembled WGS sequence"/>
</dbReference>
<dbReference type="PANTHER" id="PTHR13140">
    <property type="entry name" value="MYOSIN"/>
    <property type="match status" value="1"/>
</dbReference>
<dbReference type="GO" id="GO:0016459">
    <property type="term" value="C:myosin complex"/>
    <property type="evidence" value="ECO:0007669"/>
    <property type="project" value="InterPro"/>
</dbReference>
<dbReference type="EMBL" id="AYRZ02000003">
    <property type="protein sequence ID" value="PHT86849.1"/>
    <property type="molecule type" value="Genomic_DNA"/>
</dbReference>
<proteinExistence type="predicted"/>
<dbReference type="Gene3D" id="1.20.58.530">
    <property type="match status" value="1"/>
</dbReference>
<reference evidence="5 6" key="2">
    <citation type="journal article" date="2017" name="Genome Biol.">
        <title>New reference genome sequences of hot pepper reveal the massive evolution of plant disease-resistance genes by retroduplication.</title>
        <authorList>
            <person name="Kim S."/>
            <person name="Park J."/>
            <person name="Yeom S.I."/>
            <person name="Kim Y.M."/>
            <person name="Seo E."/>
            <person name="Kim K.T."/>
            <person name="Kim M.S."/>
            <person name="Lee J.M."/>
            <person name="Cheong K."/>
            <person name="Shin H.S."/>
            <person name="Kim S.B."/>
            <person name="Han K."/>
            <person name="Lee J."/>
            <person name="Park M."/>
            <person name="Lee H.A."/>
            <person name="Lee H.Y."/>
            <person name="Lee Y."/>
            <person name="Oh S."/>
            <person name="Lee J.H."/>
            <person name="Choi E."/>
            <person name="Choi E."/>
            <person name="Lee S.E."/>
            <person name="Jeon J."/>
            <person name="Kim H."/>
            <person name="Choi G."/>
            <person name="Song H."/>
            <person name="Lee J."/>
            <person name="Lee S.C."/>
            <person name="Kwon J.K."/>
            <person name="Lee H.Y."/>
            <person name="Koo N."/>
            <person name="Hong Y."/>
            <person name="Kim R.W."/>
            <person name="Kang W.H."/>
            <person name="Huh J.H."/>
            <person name="Kang B.C."/>
            <person name="Yang T.J."/>
            <person name="Lee Y.H."/>
            <person name="Bennetzen J.L."/>
            <person name="Choi D."/>
        </authorList>
    </citation>
    <scope>NUCLEOTIDE SEQUENCE [LARGE SCALE GENOMIC DNA]</scope>
    <source>
        <strain evidence="6">cv. CM334</strain>
    </source>
</reference>
<name>A0A2G2ZY04_CAPAN</name>
<sequence>MFNGSRREIEMYGIRMKLLWAELSTGKLVISYMHSSFENRRVLPFKITEQILSTQWLYRICTLDWSYIEFIDNQDILDLIEKKPAGIIALLDEVRMFPRSIHETFAESYIRPLKIISGSASQSCLGLLLLFATMLTKFSSIGARFKINFARSKRRNIPNIHIISGQLSSKKDTHRYKCHYSELRKLSDAKFTKFEALVKKHMPQVFEDGEDSESDD</sequence>
<evidence type="ECO:0000259" key="4">
    <source>
        <dbReference type="Pfam" id="PF00063"/>
    </source>
</evidence>
<dbReference type="Gramene" id="PHT86849">
    <property type="protein sequence ID" value="PHT86849"/>
    <property type="gene ID" value="T459_08955"/>
</dbReference>
<dbReference type="GO" id="GO:0003774">
    <property type="term" value="F:cytoskeletal motor activity"/>
    <property type="evidence" value="ECO:0007669"/>
    <property type="project" value="InterPro"/>
</dbReference>
<keyword evidence="2" id="KW-0067">ATP-binding</keyword>
<gene>
    <name evidence="5" type="ORF">T459_08955</name>
</gene>
<evidence type="ECO:0000313" key="5">
    <source>
        <dbReference type="EMBL" id="PHT86849.1"/>
    </source>
</evidence>
<organism evidence="5 6">
    <name type="scientific">Capsicum annuum</name>
    <name type="common">Capsicum pepper</name>
    <dbReference type="NCBI Taxonomy" id="4072"/>
    <lineage>
        <taxon>Eukaryota</taxon>
        <taxon>Viridiplantae</taxon>
        <taxon>Streptophyta</taxon>
        <taxon>Embryophyta</taxon>
        <taxon>Tracheophyta</taxon>
        <taxon>Spermatophyta</taxon>
        <taxon>Magnoliopsida</taxon>
        <taxon>eudicotyledons</taxon>
        <taxon>Gunneridae</taxon>
        <taxon>Pentapetalae</taxon>
        <taxon>asterids</taxon>
        <taxon>lamiids</taxon>
        <taxon>Solanales</taxon>
        <taxon>Solanaceae</taxon>
        <taxon>Solanoideae</taxon>
        <taxon>Capsiceae</taxon>
        <taxon>Capsicum</taxon>
    </lineage>
</organism>
<dbReference type="InterPro" id="IPR001609">
    <property type="entry name" value="Myosin_head_motor_dom-like"/>
</dbReference>
<comment type="caution">
    <text evidence="5">The sequence shown here is derived from an EMBL/GenBank/DDBJ whole genome shotgun (WGS) entry which is preliminary data.</text>
</comment>
<dbReference type="GO" id="GO:0005524">
    <property type="term" value="F:ATP binding"/>
    <property type="evidence" value="ECO:0007669"/>
    <property type="project" value="UniProtKB-KW"/>
</dbReference>
<evidence type="ECO:0000313" key="6">
    <source>
        <dbReference type="Proteomes" id="UP000222542"/>
    </source>
</evidence>
<reference evidence="5 6" key="1">
    <citation type="journal article" date="2014" name="Nat. Genet.">
        <title>Genome sequence of the hot pepper provides insights into the evolution of pungency in Capsicum species.</title>
        <authorList>
            <person name="Kim S."/>
            <person name="Park M."/>
            <person name="Yeom S.I."/>
            <person name="Kim Y.M."/>
            <person name="Lee J.M."/>
            <person name="Lee H.A."/>
            <person name="Seo E."/>
            <person name="Choi J."/>
            <person name="Cheong K."/>
            <person name="Kim K.T."/>
            <person name="Jung K."/>
            <person name="Lee G.W."/>
            <person name="Oh S.K."/>
            <person name="Bae C."/>
            <person name="Kim S.B."/>
            <person name="Lee H.Y."/>
            <person name="Kim S.Y."/>
            <person name="Kim M.S."/>
            <person name="Kang B.C."/>
            <person name="Jo Y.D."/>
            <person name="Yang H.B."/>
            <person name="Jeong H.J."/>
            <person name="Kang W.H."/>
            <person name="Kwon J.K."/>
            <person name="Shin C."/>
            <person name="Lim J.Y."/>
            <person name="Park J.H."/>
            <person name="Huh J.H."/>
            <person name="Kim J.S."/>
            <person name="Kim B.D."/>
            <person name="Cohen O."/>
            <person name="Paran I."/>
            <person name="Suh M.C."/>
            <person name="Lee S.B."/>
            <person name="Kim Y.K."/>
            <person name="Shin Y."/>
            <person name="Noh S.J."/>
            <person name="Park J."/>
            <person name="Seo Y.S."/>
            <person name="Kwon S.Y."/>
            <person name="Kim H.A."/>
            <person name="Park J.M."/>
            <person name="Kim H.J."/>
            <person name="Choi S.B."/>
            <person name="Bosland P.W."/>
            <person name="Reeves G."/>
            <person name="Jo S.H."/>
            <person name="Lee B.W."/>
            <person name="Cho H.T."/>
            <person name="Choi H.S."/>
            <person name="Lee M.S."/>
            <person name="Yu Y."/>
            <person name="Do Choi Y."/>
            <person name="Park B.S."/>
            <person name="van Deynze A."/>
            <person name="Ashrafi H."/>
            <person name="Hill T."/>
            <person name="Kim W.T."/>
            <person name="Pai H.S."/>
            <person name="Ahn H.K."/>
            <person name="Yeam I."/>
            <person name="Giovannoni J.J."/>
            <person name="Rose J.K."/>
            <person name="Sorensen I."/>
            <person name="Lee S.J."/>
            <person name="Kim R.W."/>
            <person name="Choi I.Y."/>
            <person name="Choi B.S."/>
            <person name="Lim J.S."/>
            <person name="Lee Y.H."/>
            <person name="Choi D."/>
        </authorList>
    </citation>
    <scope>NUCLEOTIDE SEQUENCE [LARGE SCALE GENOMIC DNA]</scope>
    <source>
        <strain evidence="6">cv. CM334</strain>
    </source>
</reference>